<evidence type="ECO:0000313" key="4">
    <source>
        <dbReference type="Proteomes" id="UP001604277"/>
    </source>
</evidence>
<sequence length="388" mass="44159">MEVTQFLRSKFLALLEEAENDPGRLSVLSRFRSTARLINFTCENMSFMSNDTAWKIRDELYKLIDELSQCRIFAHKWRKAVTTKGLFHLMKAIAEIWLTRGTRKKLKQIEDVFRNIDTKQRDSSPPNLVQQTYPIIDASRVIGFDSAATQIEKLLIQQGSGKDTDGFATIGIVGGSGSGKTALAQKVFASQIVKQTFYPRIWVCLSNILFDDRVDLRARVLKYMLEELGHDISELEYADFSIVTLLEKLQRKLMGKRYLIVLDDAWRLNEWYSDLGYRLPRGYAIGNCFSHGLPKGSGGGIIVTSRRENVAREMVGAKNLINTEPHLSDEICWKIFTDVVRRGGKIDLNDPILMRMKNEIIRSCDGLPLAACTLGEIIPSQIKTQNYH</sequence>
<dbReference type="Proteomes" id="UP001604277">
    <property type="component" value="Unassembled WGS sequence"/>
</dbReference>
<keyword evidence="4" id="KW-1185">Reference proteome</keyword>
<reference evidence="4" key="1">
    <citation type="submission" date="2024-07" db="EMBL/GenBank/DDBJ databases">
        <title>Two chromosome-level genome assemblies of Korean endemic species Abeliophyllum distichum and Forsythia ovata (Oleaceae).</title>
        <authorList>
            <person name="Jang H."/>
        </authorList>
    </citation>
    <scope>NUCLEOTIDE SEQUENCE [LARGE SCALE GENOMIC DNA]</scope>
</reference>
<dbReference type="EMBL" id="JBFOLJ010000005">
    <property type="protein sequence ID" value="KAL2536798.1"/>
    <property type="molecule type" value="Genomic_DNA"/>
</dbReference>
<dbReference type="InterPro" id="IPR027417">
    <property type="entry name" value="P-loop_NTPase"/>
</dbReference>
<dbReference type="PANTHER" id="PTHR36766">
    <property type="entry name" value="PLANT BROAD-SPECTRUM MILDEW RESISTANCE PROTEIN RPW8"/>
    <property type="match status" value="1"/>
</dbReference>
<dbReference type="InterPro" id="IPR002182">
    <property type="entry name" value="NB-ARC"/>
</dbReference>
<dbReference type="PRINTS" id="PR00364">
    <property type="entry name" value="DISEASERSIST"/>
</dbReference>
<proteinExistence type="predicted"/>
<dbReference type="SUPFAM" id="SSF52540">
    <property type="entry name" value="P-loop containing nucleoside triphosphate hydrolases"/>
    <property type="match status" value="1"/>
</dbReference>
<dbReference type="PANTHER" id="PTHR36766:SF70">
    <property type="entry name" value="DISEASE RESISTANCE PROTEIN RGA4"/>
    <property type="match status" value="1"/>
</dbReference>
<dbReference type="GO" id="GO:0006952">
    <property type="term" value="P:defense response"/>
    <property type="evidence" value="ECO:0007669"/>
    <property type="project" value="UniProtKB-KW"/>
</dbReference>
<name>A0ABD1VIW8_9LAMI</name>
<protein>
    <submittedName>
        <fullName evidence="3">Disease resistance RPP13-like protein 4</fullName>
    </submittedName>
</protein>
<dbReference type="Gene3D" id="3.40.50.300">
    <property type="entry name" value="P-loop containing nucleotide triphosphate hydrolases"/>
    <property type="match status" value="1"/>
</dbReference>
<evidence type="ECO:0000259" key="2">
    <source>
        <dbReference type="Pfam" id="PF00931"/>
    </source>
</evidence>
<dbReference type="AlphaFoldDB" id="A0ABD1VIW8"/>
<evidence type="ECO:0000256" key="1">
    <source>
        <dbReference type="ARBA" id="ARBA00022821"/>
    </source>
</evidence>
<comment type="caution">
    <text evidence="3">The sequence shown here is derived from an EMBL/GenBank/DDBJ whole genome shotgun (WGS) entry which is preliminary data.</text>
</comment>
<dbReference type="Pfam" id="PF00931">
    <property type="entry name" value="NB-ARC"/>
    <property type="match status" value="1"/>
</dbReference>
<evidence type="ECO:0000313" key="3">
    <source>
        <dbReference type="EMBL" id="KAL2536798.1"/>
    </source>
</evidence>
<accession>A0ABD1VIW8</accession>
<keyword evidence="1" id="KW-0611">Plant defense</keyword>
<feature type="domain" description="NB-ARC" evidence="2">
    <location>
        <begin position="165"/>
        <end position="341"/>
    </location>
</feature>
<gene>
    <name evidence="3" type="ORF">Fot_18189</name>
</gene>
<organism evidence="3 4">
    <name type="scientific">Forsythia ovata</name>
    <dbReference type="NCBI Taxonomy" id="205694"/>
    <lineage>
        <taxon>Eukaryota</taxon>
        <taxon>Viridiplantae</taxon>
        <taxon>Streptophyta</taxon>
        <taxon>Embryophyta</taxon>
        <taxon>Tracheophyta</taxon>
        <taxon>Spermatophyta</taxon>
        <taxon>Magnoliopsida</taxon>
        <taxon>eudicotyledons</taxon>
        <taxon>Gunneridae</taxon>
        <taxon>Pentapetalae</taxon>
        <taxon>asterids</taxon>
        <taxon>lamiids</taxon>
        <taxon>Lamiales</taxon>
        <taxon>Oleaceae</taxon>
        <taxon>Forsythieae</taxon>
        <taxon>Forsythia</taxon>
    </lineage>
</organism>